<dbReference type="PANTHER" id="PTHR47481">
    <property type="match status" value="1"/>
</dbReference>
<evidence type="ECO:0000313" key="4">
    <source>
        <dbReference type="Proteomes" id="UP001454036"/>
    </source>
</evidence>
<name>A0AAV3RK29_LITER</name>
<sequence length="282" mass="30399">MNTQPVRPSFAVLRPLLLSEETRVNKAPKPLSQDSAMLLYSTTSNKQSAGSFPNYSQGNNKFRGKFSKNKSYPPGSYGHRYNVAAKPPADKSTGSLGSSPLVRPPMKASQKCQICGLYNHEALDCIDRFNHAYASNKLHKSLVAMHIDGSSNIVWYPDSGASAHMTCDISLLHFLVPYTGTTKVMIGNGELLPISHIGTASIASLILSDVFLVPALTKNLISIQKLCLDNSCIVQFSHNTFSVKDSQIMITLLQSSNSGSLYPIKTAAVLALATQSATTSSS</sequence>
<accession>A0AAV3RK29</accession>
<evidence type="ECO:0000313" key="3">
    <source>
        <dbReference type="EMBL" id="GAA0175460.1"/>
    </source>
</evidence>
<reference evidence="3 4" key="1">
    <citation type="submission" date="2024-01" db="EMBL/GenBank/DDBJ databases">
        <title>The complete chloroplast genome sequence of Lithospermum erythrorhizon: insights into the phylogenetic relationship among Boraginaceae species and the maternal lineages of purple gromwells.</title>
        <authorList>
            <person name="Okada T."/>
            <person name="Watanabe K."/>
        </authorList>
    </citation>
    <scope>NUCLEOTIDE SEQUENCE [LARGE SCALE GENOMIC DNA]</scope>
</reference>
<gene>
    <name evidence="3" type="ORF">LIER_28627</name>
</gene>
<feature type="compositionally biased region" description="Polar residues" evidence="1">
    <location>
        <begin position="46"/>
        <end position="60"/>
    </location>
</feature>
<dbReference type="InterPro" id="IPR054722">
    <property type="entry name" value="PolX-like_BBD"/>
</dbReference>
<dbReference type="Pfam" id="PF22936">
    <property type="entry name" value="Pol_BBD"/>
    <property type="match status" value="1"/>
</dbReference>
<organism evidence="3 4">
    <name type="scientific">Lithospermum erythrorhizon</name>
    <name type="common">Purple gromwell</name>
    <name type="synonym">Lithospermum officinale var. erythrorhizon</name>
    <dbReference type="NCBI Taxonomy" id="34254"/>
    <lineage>
        <taxon>Eukaryota</taxon>
        <taxon>Viridiplantae</taxon>
        <taxon>Streptophyta</taxon>
        <taxon>Embryophyta</taxon>
        <taxon>Tracheophyta</taxon>
        <taxon>Spermatophyta</taxon>
        <taxon>Magnoliopsida</taxon>
        <taxon>eudicotyledons</taxon>
        <taxon>Gunneridae</taxon>
        <taxon>Pentapetalae</taxon>
        <taxon>asterids</taxon>
        <taxon>lamiids</taxon>
        <taxon>Boraginales</taxon>
        <taxon>Boraginaceae</taxon>
        <taxon>Boraginoideae</taxon>
        <taxon>Lithospermeae</taxon>
        <taxon>Lithospermum</taxon>
    </lineage>
</organism>
<keyword evidence="4" id="KW-1185">Reference proteome</keyword>
<feature type="domain" description="Retrovirus-related Pol polyprotein from transposon TNT 1-94-like beta-barrel" evidence="2">
    <location>
        <begin position="155"/>
        <end position="226"/>
    </location>
</feature>
<proteinExistence type="predicted"/>
<evidence type="ECO:0000256" key="1">
    <source>
        <dbReference type="SAM" id="MobiDB-lite"/>
    </source>
</evidence>
<feature type="region of interest" description="Disordered" evidence="1">
    <location>
        <begin position="46"/>
        <end position="102"/>
    </location>
</feature>
<dbReference type="PANTHER" id="PTHR47481:SF22">
    <property type="entry name" value="RETROTRANSPOSON GAG DOMAIN-CONTAINING PROTEIN"/>
    <property type="match status" value="1"/>
</dbReference>
<evidence type="ECO:0000259" key="2">
    <source>
        <dbReference type="Pfam" id="PF22936"/>
    </source>
</evidence>
<dbReference type="EMBL" id="BAABME010009604">
    <property type="protein sequence ID" value="GAA0175460.1"/>
    <property type="molecule type" value="Genomic_DNA"/>
</dbReference>
<dbReference type="Proteomes" id="UP001454036">
    <property type="component" value="Unassembled WGS sequence"/>
</dbReference>
<comment type="caution">
    <text evidence="3">The sequence shown here is derived from an EMBL/GenBank/DDBJ whole genome shotgun (WGS) entry which is preliminary data.</text>
</comment>
<dbReference type="AlphaFoldDB" id="A0AAV3RK29"/>
<protein>
    <recommendedName>
        <fullName evidence="2">Retrovirus-related Pol polyprotein from transposon TNT 1-94-like beta-barrel domain-containing protein</fullName>
    </recommendedName>
</protein>